<dbReference type="Proteomes" id="UP000293575">
    <property type="component" value="Segment"/>
</dbReference>
<protein>
    <submittedName>
        <fullName evidence="1">Toxin-antitoxin protein</fullName>
    </submittedName>
</protein>
<dbReference type="EMBL" id="MK473373">
    <property type="protein sequence ID" value="QBJ04525.1"/>
    <property type="molecule type" value="Genomic_DNA"/>
</dbReference>
<dbReference type="KEGG" id="vg:55011815"/>
<dbReference type="SUPFAM" id="SSF101386">
    <property type="entry name" value="all-alpha NTP pyrophosphatases"/>
    <property type="match status" value="1"/>
</dbReference>
<sequence length="206" mass="22282">MNLSPATTLIDVNHPLLNDIDPEKRQMLVDKEFDVMVAELAKPGADIKATLSFSGFLNLLQLSNKIIDKGNELDRLKKAVIYNKDINTLPEVVYTTLPSSQGLAAAFDALDADKLHLLHMAIGLAGEAAEMLEQIVAHVLGAPLDGHNVREEAGDAAFYTVGLLNGIQTHTGEALFANVVKLLGKRYKHGYSDKAAQERADKPAGE</sequence>
<proteinExistence type="predicted"/>
<dbReference type="RefSeq" id="YP_009820379.1">
    <property type="nucleotide sequence ID" value="NC_048166.1"/>
</dbReference>
<reference evidence="1" key="1">
    <citation type="submission" date="2019-01" db="EMBL/GenBank/DDBJ databases">
        <authorList>
            <person name="Hylling O."/>
            <person name="Carstens A.B."/>
            <person name="Hansen L.H."/>
        </authorList>
    </citation>
    <scope>NUCLEOTIDE SEQUENCE [LARGE SCALE GENOMIC DNA]</scope>
</reference>
<organism evidence="1 2">
    <name type="scientific">Pseudomonas phage Lana</name>
    <dbReference type="NCBI Taxonomy" id="2530172"/>
    <lineage>
        <taxon>Viruses</taxon>
        <taxon>Duplodnaviria</taxon>
        <taxon>Heunggongvirae</taxon>
        <taxon>Uroviricota</taxon>
        <taxon>Caudoviricetes</taxon>
        <taxon>Lanavirus</taxon>
        <taxon>Lanavirus lana</taxon>
    </lineage>
</organism>
<evidence type="ECO:0000313" key="1">
    <source>
        <dbReference type="EMBL" id="QBJ04525.1"/>
    </source>
</evidence>
<dbReference type="GeneID" id="55011815"/>
<keyword evidence="2" id="KW-1185">Reference proteome</keyword>
<accession>A0A481W6C1</accession>
<name>A0A481W6C1_9CAUD</name>
<evidence type="ECO:0000313" key="2">
    <source>
        <dbReference type="Proteomes" id="UP000293575"/>
    </source>
</evidence>